<proteinExistence type="predicted"/>
<dbReference type="InterPro" id="IPR014729">
    <property type="entry name" value="Rossmann-like_a/b/a_fold"/>
</dbReference>
<evidence type="ECO:0000313" key="1">
    <source>
        <dbReference type="EMBL" id="KAJ5464957.1"/>
    </source>
</evidence>
<comment type="caution">
    <text evidence="1">The sequence shown here is derived from an EMBL/GenBank/DDBJ whole genome shotgun (WGS) entry which is preliminary data.</text>
</comment>
<dbReference type="RefSeq" id="XP_056771804.1">
    <property type="nucleotide sequence ID" value="XM_056904037.1"/>
</dbReference>
<sequence>MASDPGHSRGVLNHLIIVCCHAIYIGGPAHGATENEWMIEHFQRGETPTFIKHAQAGLQVLAKDPQALLVFSGGPTKKPRTDLSEGQSYQNLVRENAYFQQELKIATIDPSRIITECNATDSYQNVLFSLLRFRAHASVYPKRITVVTHAFKRDRFMDCHFPAIGLLPRLRTEMHRHAQMVSVIGIDPPEEVTPLDSLILGEALRGIGVWKGDPYGVGSVLANKRIDRGWIPETMQEICGDGVFEPIVEQLMKWQGGSWNEWFPMMAKLPWYYGNSP</sequence>
<dbReference type="InterPro" id="IPR055323">
    <property type="entry name" value="C57A10.07/YOR238W"/>
</dbReference>
<dbReference type="GeneID" id="81594280"/>
<keyword evidence="2" id="KW-1185">Reference proteome</keyword>
<gene>
    <name evidence="1" type="ORF">N7458_000643</name>
</gene>
<dbReference type="PANTHER" id="PTHR28110:SF1">
    <property type="entry name" value="TRANSMEMBRANE PROTEIN"/>
    <property type="match status" value="1"/>
</dbReference>
<evidence type="ECO:0000313" key="2">
    <source>
        <dbReference type="Proteomes" id="UP001213681"/>
    </source>
</evidence>
<protein>
    <recommendedName>
        <fullName evidence="3">DUF218 domain-containing protein</fullName>
    </recommendedName>
</protein>
<dbReference type="Proteomes" id="UP001213681">
    <property type="component" value="Unassembled WGS sequence"/>
</dbReference>
<evidence type="ECO:0008006" key="3">
    <source>
        <dbReference type="Google" id="ProtNLM"/>
    </source>
</evidence>
<accession>A0AAD6CGP6</accession>
<dbReference type="PANTHER" id="PTHR28110">
    <property type="entry name" value="TRANSMEMBRANE PROTEIN"/>
    <property type="match status" value="1"/>
</dbReference>
<dbReference type="InterPro" id="IPR003848">
    <property type="entry name" value="DUF218"/>
</dbReference>
<dbReference type="CDD" id="cd06259">
    <property type="entry name" value="YdcF-like"/>
    <property type="match status" value="1"/>
</dbReference>
<organism evidence="1 2">
    <name type="scientific">Penicillium daleae</name>
    <dbReference type="NCBI Taxonomy" id="63821"/>
    <lineage>
        <taxon>Eukaryota</taxon>
        <taxon>Fungi</taxon>
        <taxon>Dikarya</taxon>
        <taxon>Ascomycota</taxon>
        <taxon>Pezizomycotina</taxon>
        <taxon>Eurotiomycetes</taxon>
        <taxon>Eurotiomycetidae</taxon>
        <taxon>Eurotiales</taxon>
        <taxon>Aspergillaceae</taxon>
        <taxon>Penicillium</taxon>
    </lineage>
</organism>
<dbReference type="Gene3D" id="3.40.50.620">
    <property type="entry name" value="HUPs"/>
    <property type="match status" value="1"/>
</dbReference>
<name>A0AAD6CGP6_9EURO</name>
<reference evidence="1" key="1">
    <citation type="submission" date="2022-12" db="EMBL/GenBank/DDBJ databases">
        <authorList>
            <person name="Petersen C."/>
        </authorList>
    </citation>
    <scope>NUCLEOTIDE SEQUENCE</scope>
    <source>
        <strain evidence="1">IBT 16125</strain>
    </source>
</reference>
<dbReference type="GO" id="GO:0005737">
    <property type="term" value="C:cytoplasm"/>
    <property type="evidence" value="ECO:0007669"/>
    <property type="project" value="TreeGrafter"/>
</dbReference>
<dbReference type="AlphaFoldDB" id="A0AAD6CGP6"/>
<dbReference type="EMBL" id="JAPVEA010000001">
    <property type="protein sequence ID" value="KAJ5464957.1"/>
    <property type="molecule type" value="Genomic_DNA"/>
</dbReference>
<reference evidence="1" key="2">
    <citation type="journal article" date="2023" name="IMA Fungus">
        <title>Comparative genomic study of the Penicillium genus elucidates a diverse pangenome and 15 lateral gene transfer events.</title>
        <authorList>
            <person name="Petersen C."/>
            <person name="Sorensen T."/>
            <person name="Nielsen M.R."/>
            <person name="Sondergaard T.E."/>
            <person name="Sorensen J.L."/>
            <person name="Fitzpatrick D.A."/>
            <person name="Frisvad J.C."/>
            <person name="Nielsen K.L."/>
        </authorList>
    </citation>
    <scope>NUCLEOTIDE SEQUENCE</scope>
    <source>
        <strain evidence="1">IBT 16125</strain>
    </source>
</reference>